<sequence length="541" mass="62057">MVLIEEEQRKELKVKENGVAGGLHQTNRVSADNNAAVCINTTDEAGNQGEISEHEETEVDYTRNYWEDEDDIYQEFEELDFEALPDRSDAQSITSDDSFYPPDNSYLSHMYRPPTPDSPEPISFFKACCNNNPIIVKIMIRQGVTEEDVKETDRNRRVSLLQCYHGYVDVVIALSQCPYLDVNWQDNEGNTALITAAQAGHVFISCYLLNYFPGLDIERRNCHGFTALMKAAMQGRPDGTFLLRQPLSTRLFPGGDIRARDYGRRMTPREWALFTGRYETARLMDQLMSKPCAEQFCDSFSLEWPMLEELVTKAQEKRSCWNNLINRLTCCSFRFFINNKVNPIDNGVLDHMVRITTSLSSPLIAPACRTVCPGSPPCIGKRRYAVQEILRRQRLAELKRLGPDRLNNYKRFFQNSRVLLIPKAKDRRASLQPQLLSDMAAASTVVIRRASLLPLNMLRRSSVRPGIVVPKVTLCKAPAPSFTPEKVKRRDNQSKLQIPKWDYKMKKIERRQEEDRQRLLLLTRRRINASSALKDASFEGL</sequence>
<reference evidence="3" key="1">
    <citation type="journal article" name="BMC Genomics">
        <title>Long-read sequencing and de novo genome assembly of marine medaka (Oryzias melastigma).</title>
        <authorList>
            <person name="Liang P."/>
            <person name="Saqib H.S.A."/>
            <person name="Ni X."/>
            <person name="Shen Y."/>
        </authorList>
    </citation>
    <scope>NUCLEOTIDE SEQUENCE</scope>
    <source>
        <strain evidence="3">Bigg-433</strain>
    </source>
</reference>
<dbReference type="InterPro" id="IPR002110">
    <property type="entry name" value="Ankyrin_rpt"/>
</dbReference>
<dbReference type="Proteomes" id="UP000646548">
    <property type="component" value="Unassembled WGS sequence"/>
</dbReference>
<dbReference type="EMBL" id="WKFB01000286">
    <property type="protein sequence ID" value="KAF6728292.1"/>
    <property type="molecule type" value="Genomic_DNA"/>
</dbReference>
<evidence type="ECO:0000256" key="1">
    <source>
        <dbReference type="ARBA" id="ARBA00022737"/>
    </source>
</evidence>
<dbReference type="PANTHER" id="PTHR24173:SF91">
    <property type="entry name" value="ANKYRIN REPEAT DOMAIN-CONTAINING PROTEIN 33B"/>
    <property type="match status" value="1"/>
</dbReference>
<comment type="caution">
    <text evidence="3">The sequence shown here is derived from an EMBL/GenBank/DDBJ whole genome shotgun (WGS) entry which is preliminary data.</text>
</comment>
<dbReference type="InterPro" id="IPR036770">
    <property type="entry name" value="Ankyrin_rpt-contain_sf"/>
</dbReference>
<organism evidence="3 4">
    <name type="scientific">Oryzias melastigma</name>
    <name type="common">Marine medaka</name>
    <dbReference type="NCBI Taxonomy" id="30732"/>
    <lineage>
        <taxon>Eukaryota</taxon>
        <taxon>Metazoa</taxon>
        <taxon>Chordata</taxon>
        <taxon>Craniata</taxon>
        <taxon>Vertebrata</taxon>
        <taxon>Euteleostomi</taxon>
        <taxon>Actinopterygii</taxon>
        <taxon>Neopterygii</taxon>
        <taxon>Teleostei</taxon>
        <taxon>Neoteleostei</taxon>
        <taxon>Acanthomorphata</taxon>
        <taxon>Ovalentaria</taxon>
        <taxon>Atherinomorphae</taxon>
        <taxon>Beloniformes</taxon>
        <taxon>Adrianichthyidae</taxon>
        <taxon>Oryziinae</taxon>
        <taxon>Oryzias</taxon>
    </lineage>
</organism>
<dbReference type="Gene3D" id="1.25.40.20">
    <property type="entry name" value="Ankyrin repeat-containing domain"/>
    <property type="match status" value="1"/>
</dbReference>
<evidence type="ECO:0000256" key="2">
    <source>
        <dbReference type="ARBA" id="ARBA00023043"/>
    </source>
</evidence>
<protein>
    <submittedName>
        <fullName evidence="3">Ankyrin repeat domain-containing protein 33B</fullName>
    </submittedName>
</protein>
<dbReference type="SUPFAM" id="SSF48403">
    <property type="entry name" value="Ankyrin repeat"/>
    <property type="match status" value="1"/>
</dbReference>
<name>A0A834CFB2_ORYME</name>
<keyword evidence="1" id="KW-0677">Repeat</keyword>
<evidence type="ECO:0000313" key="4">
    <source>
        <dbReference type="Proteomes" id="UP000646548"/>
    </source>
</evidence>
<dbReference type="Pfam" id="PF12796">
    <property type="entry name" value="Ank_2"/>
    <property type="match status" value="1"/>
</dbReference>
<evidence type="ECO:0000313" key="3">
    <source>
        <dbReference type="EMBL" id="KAF6728292.1"/>
    </source>
</evidence>
<dbReference type="PANTHER" id="PTHR24173">
    <property type="entry name" value="ANKYRIN REPEAT CONTAINING"/>
    <property type="match status" value="1"/>
</dbReference>
<accession>A0A834CFB2</accession>
<keyword evidence="2" id="KW-0040">ANK repeat</keyword>
<proteinExistence type="predicted"/>
<gene>
    <name evidence="3" type="ORF">FQA47_022945</name>
</gene>
<dbReference type="AlphaFoldDB" id="A0A834CFB2"/>